<dbReference type="AlphaFoldDB" id="A0A562RJE8"/>
<organism evidence="1 2">
    <name type="scientific">Pseudoduganella lurida</name>
    <dbReference type="NCBI Taxonomy" id="1036180"/>
    <lineage>
        <taxon>Bacteria</taxon>
        <taxon>Pseudomonadati</taxon>
        <taxon>Pseudomonadota</taxon>
        <taxon>Betaproteobacteria</taxon>
        <taxon>Burkholderiales</taxon>
        <taxon>Oxalobacteraceae</taxon>
        <taxon>Telluria group</taxon>
        <taxon>Pseudoduganella</taxon>
    </lineage>
</organism>
<sequence length="304" mass="33494">MTLRIIRPAWADDDLVAVADMLVVSNVAEDVLLWDPVPTYAVGDRRRRDTTHRIYEAGAPSTNKVPETNLAGTPAPWIDVQATNRFAMFDAVNNTVTSNPESIDVTLSPGRFNSLYLGGLDAATVDVTVAVDGVVVDSRHLELLVDNVFSWSEWLSEPIIRDTDAVLFDLNGYGGATLRVVISQPEGVAKCGTLVVGRSRVLGEVQSSAGFRIKANTSYKENGFGGVKKTKRPGARRIQAQVFASNAMFDEVNRLMMEYDGDTLLWSFSYEYKTLNALGYKEDFDSTIKNESGFFYNLQVLGMI</sequence>
<dbReference type="EMBL" id="VLLB01000001">
    <property type="protein sequence ID" value="TWI69063.1"/>
    <property type="molecule type" value="Genomic_DNA"/>
</dbReference>
<evidence type="ECO:0000313" key="2">
    <source>
        <dbReference type="Proteomes" id="UP000318431"/>
    </source>
</evidence>
<dbReference type="OrthoDB" id="6992011at2"/>
<name>A0A562RJE8_9BURK</name>
<dbReference type="Proteomes" id="UP000318431">
    <property type="component" value="Unassembled WGS sequence"/>
</dbReference>
<keyword evidence="2" id="KW-1185">Reference proteome</keyword>
<gene>
    <name evidence="1" type="ORF">IP91_00128</name>
</gene>
<dbReference type="RefSeq" id="WP_145646783.1">
    <property type="nucleotide sequence ID" value="NZ_VLLB01000001.1"/>
</dbReference>
<comment type="caution">
    <text evidence="1">The sequence shown here is derived from an EMBL/GenBank/DDBJ whole genome shotgun (WGS) entry which is preliminary data.</text>
</comment>
<accession>A0A562RJE8</accession>
<reference evidence="1 2" key="1">
    <citation type="journal article" date="2015" name="Stand. Genomic Sci.">
        <title>Genomic Encyclopedia of Bacterial and Archaeal Type Strains, Phase III: the genomes of soil and plant-associated and newly described type strains.</title>
        <authorList>
            <person name="Whitman W.B."/>
            <person name="Woyke T."/>
            <person name="Klenk H.P."/>
            <person name="Zhou Y."/>
            <person name="Lilburn T.G."/>
            <person name="Beck B.J."/>
            <person name="De Vos P."/>
            <person name="Vandamme P."/>
            <person name="Eisen J.A."/>
            <person name="Garrity G."/>
            <person name="Hugenholtz P."/>
            <person name="Kyrpides N.C."/>
        </authorList>
    </citation>
    <scope>NUCLEOTIDE SEQUENCE [LARGE SCALE GENOMIC DNA]</scope>
    <source>
        <strain evidence="1 2">CGMCC 1.10822</strain>
    </source>
</reference>
<protein>
    <recommendedName>
        <fullName evidence="3">Carbohydrate-binding protein</fullName>
    </recommendedName>
</protein>
<evidence type="ECO:0008006" key="3">
    <source>
        <dbReference type="Google" id="ProtNLM"/>
    </source>
</evidence>
<evidence type="ECO:0000313" key="1">
    <source>
        <dbReference type="EMBL" id="TWI69063.1"/>
    </source>
</evidence>
<proteinExistence type="predicted"/>